<evidence type="ECO:0000313" key="2">
    <source>
        <dbReference type="Proteomes" id="UP001164539"/>
    </source>
</evidence>
<evidence type="ECO:0000313" key="1">
    <source>
        <dbReference type="EMBL" id="KAJ4705281.1"/>
    </source>
</evidence>
<dbReference type="EMBL" id="CM051405">
    <property type="protein sequence ID" value="KAJ4705281.1"/>
    <property type="molecule type" value="Genomic_DNA"/>
</dbReference>
<comment type="caution">
    <text evidence="1">The sequence shown here is derived from an EMBL/GenBank/DDBJ whole genome shotgun (WGS) entry which is preliminary data.</text>
</comment>
<dbReference type="Proteomes" id="UP001164539">
    <property type="component" value="Chromosome 12"/>
</dbReference>
<proteinExistence type="predicted"/>
<sequence>MLGKKMGSFKKLAKKVKVIGGRRGEGDSCNKKQSYKQCLLEENEDMAPMATTPTGFFAIYVGEEQERFVVPTGFLSHPLFKMLLEKSYNEFGFEQKDRLVVPCSVSAFQEIVNAVECSNRRFEFGKLVEELV</sequence>
<keyword evidence="2" id="KW-1185">Reference proteome</keyword>
<reference evidence="1 2" key="1">
    <citation type="journal article" date="2023" name="Science">
        <title>Complex scaffold remodeling in plant triterpene biosynthesis.</title>
        <authorList>
            <person name="De La Pena R."/>
            <person name="Hodgson H."/>
            <person name="Liu J.C."/>
            <person name="Stephenson M.J."/>
            <person name="Martin A.C."/>
            <person name="Owen C."/>
            <person name="Harkess A."/>
            <person name="Leebens-Mack J."/>
            <person name="Jimenez L.E."/>
            <person name="Osbourn A."/>
            <person name="Sattely E.S."/>
        </authorList>
    </citation>
    <scope>NUCLEOTIDE SEQUENCE [LARGE SCALE GENOMIC DNA]</scope>
    <source>
        <strain evidence="2">cv. JPN11</strain>
        <tissue evidence="1">Leaf</tissue>
    </source>
</reference>
<name>A0ACC1X278_MELAZ</name>
<accession>A0ACC1X278</accession>
<gene>
    <name evidence="1" type="ORF">OWV82_022078</name>
</gene>
<organism evidence="1 2">
    <name type="scientific">Melia azedarach</name>
    <name type="common">Chinaberry tree</name>
    <dbReference type="NCBI Taxonomy" id="155640"/>
    <lineage>
        <taxon>Eukaryota</taxon>
        <taxon>Viridiplantae</taxon>
        <taxon>Streptophyta</taxon>
        <taxon>Embryophyta</taxon>
        <taxon>Tracheophyta</taxon>
        <taxon>Spermatophyta</taxon>
        <taxon>Magnoliopsida</taxon>
        <taxon>eudicotyledons</taxon>
        <taxon>Gunneridae</taxon>
        <taxon>Pentapetalae</taxon>
        <taxon>rosids</taxon>
        <taxon>malvids</taxon>
        <taxon>Sapindales</taxon>
        <taxon>Meliaceae</taxon>
        <taxon>Melia</taxon>
    </lineage>
</organism>
<protein>
    <submittedName>
        <fullName evidence="1">Auxin-responsive protein</fullName>
    </submittedName>
</protein>